<evidence type="ECO:0000313" key="2">
    <source>
        <dbReference type="EMBL" id="MBK3519933.1"/>
    </source>
</evidence>
<name>A0ABS1HQH4_9BACT</name>
<dbReference type="InterPro" id="IPR039523">
    <property type="entry name" value="RimK-rel_E_lig_ATP-grasp"/>
</dbReference>
<evidence type="ECO:0000313" key="3">
    <source>
        <dbReference type="Proteomes" id="UP000605676"/>
    </source>
</evidence>
<sequence length="388" mass="45131">MRMKHWFWKKMSSFIQKVHRYVNYKYMKVDNARLANNYSHKEVSDTYKLKARDISEYRQYWAPLDTHCNVCHVKNVALFTGSFDKRVVPSDVYFGIIEPLLNNRKYSLAFEDKCRIDWINGVEHVPLIFVRNIHGVYYQNDGSTIEGSQIDLDGIFKDIDSVVVKKSIEVHGGKGVEIFEKTNGELQNQINKKLSIEYLEEKYEKDFLIQERLVQHDYYKLFNPSSLNTFRIVTYRSVNDNVIHILYSYLRIGAPNMLIDNVSSGGVFVCLNQDGSFAENGMTKKSEIKKQAGTQAPFKELGKAFKIEEIWEYAKYVASYHYNCRLLGLDIALDDKGSIRLIETNTSDIGMEGQQYLLGPLFHKFTDEVIDFCHDQIKLSNKYHTYGS</sequence>
<dbReference type="RefSeq" id="WP_200467152.1">
    <property type="nucleotide sequence ID" value="NZ_JAENRR010000106.1"/>
</dbReference>
<protein>
    <recommendedName>
        <fullName evidence="1">Alpha-L-glutamate ligase-related protein ATP-grasp domain-containing protein</fullName>
    </recommendedName>
</protein>
<dbReference type="Pfam" id="PF14397">
    <property type="entry name" value="ATPgrasp_ST"/>
    <property type="match status" value="1"/>
</dbReference>
<reference evidence="2 3" key="1">
    <citation type="submission" date="2021-01" db="EMBL/GenBank/DDBJ databases">
        <title>Carboxyliciviraga sp.nov., isolated from coastal sediments.</title>
        <authorList>
            <person name="Lu D."/>
            <person name="Zhang T."/>
        </authorList>
    </citation>
    <scope>NUCLEOTIDE SEQUENCE [LARGE SCALE GENOMIC DNA]</scope>
    <source>
        <strain evidence="2 3">N1Y132</strain>
    </source>
</reference>
<accession>A0ABS1HQH4</accession>
<organism evidence="2 3">
    <name type="scientific">Carboxylicivirga marina</name>
    <dbReference type="NCBI Taxonomy" id="2800988"/>
    <lineage>
        <taxon>Bacteria</taxon>
        <taxon>Pseudomonadati</taxon>
        <taxon>Bacteroidota</taxon>
        <taxon>Bacteroidia</taxon>
        <taxon>Marinilabiliales</taxon>
        <taxon>Marinilabiliaceae</taxon>
        <taxon>Carboxylicivirga</taxon>
    </lineage>
</organism>
<dbReference type="Proteomes" id="UP000605676">
    <property type="component" value="Unassembled WGS sequence"/>
</dbReference>
<comment type="caution">
    <text evidence="2">The sequence shown here is derived from an EMBL/GenBank/DDBJ whole genome shotgun (WGS) entry which is preliminary data.</text>
</comment>
<keyword evidence="3" id="KW-1185">Reference proteome</keyword>
<gene>
    <name evidence="2" type="ORF">JIV24_21520</name>
</gene>
<dbReference type="SUPFAM" id="SSF56059">
    <property type="entry name" value="Glutathione synthetase ATP-binding domain-like"/>
    <property type="match status" value="1"/>
</dbReference>
<evidence type="ECO:0000259" key="1">
    <source>
        <dbReference type="Pfam" id="PF14397"/>
    </source>
</evidence>
<dbReference type="EMBL" id="JAENRR010000106">
    <property type="protein sequence ID" value="MBK3519933.1"/>
    <property type="molecule type" value="Genomic_DNA"/>
</dbReference>
<proteinExistence type="predicted"/>
<feature type="domain" description="Alpha-L-glutamate ligase-related protein ATP-grasp" evidence="1">
    <location>
        <begin position="99"/>
        <end position="354"/>
    </location>
</feature>